<name>A0A0S2K6S1_9GAMM</name>
<dbReference type="AlphaFoldDB" id="A0A0S2K6S1"/>
<sequence>MLKPLILTAALSSSIGALAAPTINNQQVEQQKNCFSGRFETYAIWRGMIENKIKRRVTEPQKIAQRMKVFDERFGEEQFNAFKDKLNCTNFKYKVDGNDVWGYVIKPKGSVQLLPTLIYNRGGNGNFGSVVFGAMMANLFPIAEQGFVIIGSQYRGTFSKDDNLDQFGGEDVNDVLALLDLIPHVNGADTNRIGMFGASRGGMQTHLAAKQTSKIKAIATIAGSADLKAGLEIRANMEKVYKNRIPNYAQNKDQELAIRSVLNWVDTLPKDRPILLIHGEKDKRVSATHSENLAAALKKHKVPHKLVLYPEDNHFLERSKSQADAEIVSWFKAHL</sequence>
<dbReference type="KEGG" id="pphe:PP2015_3553"/>
<dbReference type="EMBL" id="CP013188">
    <property type="protein sequence ID" value="ALO44027.1"/>
    <property type="molecule type" value="Genomic_DNA"/>
</dbReference>
<evidence type="ECO:0000256" key="1">
    <source>
        <dbReference type="ARBA" id="ARBA00022801"/>
    </source>
</evidence>
<keyword evidence="1" id="KW-0378">Hydrolase</keyword>
<evidence type="ECO:0000256" key="2">
    <source>
        <dbReference type="SAM" id="SignalP"/>
    </source>
</evidence>
<dbReference type="STRING" id="161398.PP2015_3553"/>
<dbReference type="Gene3D" id="3.40.50.1820">
    <property type="entry name" value="alpha/beta hydrolase"/>
    <property type="match status" value="1"/>
</dbReference>
<dbReference type="PANTHER" id="PTHR42776:SF27">
    <property type="entry name" value="DIPEPTIDYL PEPTIDASE FAMILY MEMBER 6"/>
    <property type="match status" value="1"/>
</dbReference>
<dbReference type="PATRIC" id="fig|161398.10.peg.3622"/>
<proteinExistence type="predicted"/>
<reference evidence="4 5" key="1">
    <citation type="submission" date="2015-11" db="EMBL/GenBank/DDBJ databases">
        <authorList>
            <person name="Zhang Y."/>
            <person name="Guo Z."/>
        </authorList>
    </citation>
    <scope>NUCLEOTIDE SEQUENCE [LARGE SCALE GENOMIC DNA]</scope>
    <source>
        <strain evidence="4 5">KCTC 12086</strain>
    </source>
</reference>
<gene>
    <name evidence="4" type="ORF">PP2015_3553</name>
</gene>
<feature type="chain" id="PRO_5006601129" evidence="2">
    <location>
        <begin position="20"/>
        <end position="335"/>
    </location>
</feature>
<dbReference type="Proteomes" id="UP000061457">
    <property type="component" value="Chromosome II"/>
</dbReference>
<feature type="signal peptide" evidence="2">
    <location>
        <begin position="1"/>
        <end position="19"/>
    </location>
</feature>
<accession>A0A0S2K6S1</accession>
<dbReference type="InterPro" id="IPR001375">
    <property type="entry name" value="Peptidase_S9_cat"/>
</dbReference>
<feature type="domain" description="Peptidase S9 prolyl oligopeptidase catalytic" evidence="3">
    <location>
        <begin position="137"/>
        <end position="335"/>
    </location>
</feature>
<organism evidence="4 5">
    <name type="scientific">Pseudoalteromonas phenolica</name>
    <dbReference type="NCBI Taxonomy" id="161398"/>
    <lineage>
        <taxon>Bacteria</taxon>
        <taxon>Pseudomonadati</taxon>
        <taxon>Pseudomonadota</taxon>
        <taxon>Gammaproteobacteria</taxon>
        <taxon>Alteromonadales</taxon>
        <taxon>Pseudoalteromonadaceae</taxon>
        <taxon>Pseudoalteromonas</taxon>
    </lineage>
</organism>
<dbReference type="OrthoDB" id="9812921at2"/>
<evidence type="ECO:0000313" key="5">
    <source>
        <dbReference type="Proteomes" id="UP000061457"/>
    </source>
</evidence>
<keyword evidence="5" id="KW-1185">Reference proteome</keyword>
<dbReference type="RefSeq" id="WP_058031916.1">
    <property type="nucleotide sequence ID" value="NZ_CP013188.1"/>
</dbReference>
<dbReference type="Pfam" id="PF00326">
    <property type="entry name" value="Peptidase_S9"/>
    <property type="match status" value="1"/>
</dbReference>
<dbReference type="GO" id="GO:0004252">
    <property type="term" value="F:serine-type endopeptidase activity"/>
    <property type="evidence" value="ECO:0007669"/>
    <property type="project" value="TreeGrafter"/>
</dbReference>
<dbReference type="InterPro" id="IPR029058">
    <property type="entry name" value="AB_hydrolase_fold"/>
</dbReference>
<dbReference type="GO" id="GO:0006508">
    <property type="term" value="P:proteolysis"/>
    <property type="evidence" value="ECO:0007669"/>
    <property type="project" value="InterPro"/>
</dbReference>
<keyword evidence="2" id="KW-0732">Signal</keyword>
<dbReference type="PANTHER" id="PTHR42776">
    <property type="entry name" value="SERINE PEPTIDASE S9 FAMILY MEMBER"/>
    <property type="match status" value="1"/>
</dbReference>
<dbReference type="SUPFAM" id="SSF53474">
    <property type="entry name" value="alpha/beta-Hydrolases"/>
    <property type="match status" value="1"/>
</dbReference>
<protein>
    <submittedName>
        <fullName evidence="4">Peptidase S15</fullName>
    </submittedName>
</protein>
<evidence type="ECO:0000259" key="3">
    <source>
        <dbReference type="Pfam" id="PF00326"/>
    </source>
</evidence>
<evidence type="ECO:0000313" key="4">
    <source>
        <dbReference type="EMBL" id="ALO44027.1"/>
    </source>
</evidence>